<dbReference type="Proteomes" id="UP001243757">
    <property type="component" value="Unassembled WGS sequence"/>
</dbReference>
<dbReference type="InterPro" id="IPR023393">
    <property type="entry name" value="START-like_dom_sf"/>
</dbReference>
<sequence>MTNSTPAARVTESCPVNPGAPMKFAGKEIINAPIDTVWTVLIDKSNLESWANDHGLPLTRAEGEDAIGVGTSWTGTFSVSLLSGKVVIKAVESDVPNRLAFETKIAGITAATKIVLKQKTENSTVIRAVTTLAASSPKGHLAMAGIRLKKNSAEAHYKTHIKDFFRKIRQAA</sequence>
<keyword evidence="2" id="KW-1185">Reference proteome</keyword>
<comment type="caution">
    <text evidence="1">The sequence shown here is derived from an EMBL/GenBank/DDBJ whole genome shotgun (WGS) entry which is preliminary data.</text>
</comment>
<evidence type="ECO:0000313" key="2">
    <source>
        <dbReference type="Proteomes" id="UP001243757"/>
    </source>
</evidence>
<dbReference type="CDD" id="cd07812">
    <property type="entry name" value="SRPBCC"/>
    <property type="match status" value="1"/>
</dbReference>
<dbReference type="EMBL" id="JASNJD010000001">
    <property type="protein sequence ID" value="MDK3016370.1"/>
    <property type="molecule type" value="Genomic_DNA"/>
</dbReference>
<dbReference type="SUPFAM" id="SSF55961">
    <property type="entry name" value="Bet v1-like"/>
    <property type="match status" value="1"/>
</dbReference>
<protein>
    <submittedName>
        <fullName evidence="1">SRPBCC family protein</fullName>
    </submittedName>
</protein>
<proteinExistence type="predicted"/>
<dbReference type="RefSeq" id="WP_284479184.1">
    <property type="nucleotide sequence ID" value="NZ_JASNJD010000001.1"/>
</dbReference>
<reference evidence="1 2" key="1">
    <citation type="submission" date="2023-05" db="EMBL/GenBank/DDBJ databases">
        <title>Pseudodonghicola sp. nov.</title>
        <authorList>
            <person name="Huang J."/>
        </authorList>
    </citation>
    <scope>NUCLEOTIDE SEQUENCE [LARGE SCALE GENOMIC DNA]</scope>
    <source>
        <strain evidence="1 2">IC7</strain>
    </source>
</reference>
<accession>A0ABT7EVQ6</accession>
<dbReference type="Gene3D" id="3.30.530.20">
    <property type="match status" value="1"/>
</dbReference>
<name>A0ABT7EVQ6_9RHOB</name>
<gene>
    <name evidence="1" type="ORF">QO033_01705</name>
</gene>
<evidence type="ECO:0000313" key="1">
    <source>
        <dbReference type="EMBL" id="MDK3016370.1"/>
    </source>
</evidence>
<organism evidence="1 2">
    <name type="scientific">Pseudodonghicola flavimaris</name>
    <dbReference type="NCBI Taxonomy" id="3050036"/>
    <lineage>
        <taxon>Bacteria</taxon>
        <taxon>Pseudomonadati</taxon>
        <taxon>Pseudomonadota</taxon>
        <taxon>Alphaproteobacteria</taxon>
        <taxon>Rhodobacterales</taxon>
        <taxon>Paracoccaceae</taxon>
        <taxon>Pseudodonghicola</taxon>
    </lineage>
</organism>